<organism evidence="3 4">
    <name type="scientific">Tropicibacter naphthalenivorans</name>
    <dbReference type="NCBI Taxonomy" id="441103"/>
    <lineage>
        <taxon>Bacteria</taxon>
        <taxon>Pseudomonadati</taxon>
        <taxon>Pseudomonadota</taxon>
        <taxon>Alphaproteobacteria</taxon>
        <taxon>Rhodobacterales</taxon>
        <taxon>Roseobacteraceae</taxon>
        <taxon>Tropicibacter</taxon>
    </lineage>
</organism>
<dbReference type="OrthoDB" id="517560at2"/>
<evidence type="ECO:0000259" key="2">
    <source>
        <dbReference type="Pfam" id="PF03713"/>
    </source>
</evidence>
<protein>
    <recommendedName>
        <fullName evidence="2">DUF305 domain-containing protein</fullName>
    </recommendedName>
</protein>
<dbReference type="Gene3D" id="1.20.1260.10">
    <property type="match status" value="1"/>
</dbReference>
<gene>
    <name evidence="3" type="ORF">TRN7648_00808</name>
</gene>
<feature type="transmembrane region" description="Helical" evidence="1">
    <location>
        <begin position="39"/>
        <end position="60"/>
    </location>
</feature>
<keyword evidence="1" id="KW-0812">Transmembrane</keyword>
<dbReference type="AlphaFoldDB" id="A0A0P1G3A0"/>
<dbReference type="Pfam" id="PF03713">
    <property type="entry name" value="DUF305"/>
    <property type="match status" value="1"/>
</dbReference>
<keyword evidence="1" id="KW-1133">Transmembrane helix</keyword>
<evidence type="ECO:0000256" key="1">
    <source>
        <dbReference type="SAM" id="Phobius"/>
    </source>
</evidence>
<dbReference type="InterPro" id="IPR012347">
    <property type="entry name" value="Ferritin-like"/>
</dbReference>
<dbReference type="EMBL" id="CYSE01000001">
    <property type="protein sequence ID" value="CUH76154.1"/>
    <property type="molecule type" value="Genomic_DNA"/>
</dbReference>
<evidence type="ECO:0000313" key="4">
    <source>
        <dbReference type="Proteomes" id="UP000054935"/>
    </source>
</evidence>
<dbReference type="Proteomes" id="UP000054935">
    <property type="component" value="Unassembled WGS sequence"/>
</dbReference>
<proteinExistence type="predicted"/>
<keyword evidence="4" id="KW-1185">Reference proteome</keyword>
<feature type="domain" description="DUF305" evidence="2">
    <location>
        <begin position="94"/>
        <end position="147"/>
    </location>
</feature>
<reference evidence="3 4" key="1">
    <citation type="submission" date="2015-09" db="EMBL/GenBank/DDBJ databases">
        <authorList>
            <consortium name="Swine Surveillance"/>
        </authorList>
    </citation>
    <scope>NUCLEOTIDE SEQUENCE [LARGE SCALE GENOMIC DNA]</scope>
    <source>
        <strain evidence="3 4">CECT 7648</strain>
    </source>
</reference>
<feature type="transmembrane region" description="Helical" evidence="1">
    <location>
        <begin position="6"/>
        <end position="27"/>
    </location>
</feature>
<dbReference type="RefSeq" id="WP_058246317.1">
    <property type="nucleotide sequence ID" value="NZ_CYSE01000001.1"/>
</dbReference>
<sequence length="277" mass="30436">MTYKRFFTMILASTVIMFGLMYLNTYALGHIYFSETRSYMAVMMGGVMAVVMMAFMFGHYPVKRTNWLILGGGAVLAAGMLYLVRAQVTVDGLSYMRAMIPHHSIAVMTSGRANIQDARVRKMADEILMAQQKEISEMRWLSAELAAGRYAPVTYVGSAPVEGSIDDALTRAQRSAMDPQQMTLETAQRVLTAPTCAFRYTTEADPVLWTDADGTQGVAMLNDVLIPLSGSGQSFSANGLRLSVTEVDSDWRYNATLSYTVTGGPQSGFAGDWRCDQ</sequence>
<dbReference type="STRING" id="441103.TRN7648_00808"/>
<dbReference type="InterPro" id="IPR005183">
    <property type="entry name" value="DUF305_CopM-like"/>
</dbReference>
<name>A0A0P1G3A0_9RHOB</name>
<accession>A0A0P1G3A0</accession>
<evidence type="ECO:0000313" key="3">
    <source>
        <dbReference type="EMBL" id="CUH76154.1"/>
    </source>
</evidence>
<feature type="transmembrane region" description="Helical" evidence="1">
    <location>
        <begin position="66"/>
        <end position="84"/>
    </location>
</feature>
<keyword evidence="1" id="KW-0472">Membrane</keyword>